<accession>A0ABW2YN52</accession>
<sequence length="611" mass="67260">MEDLLPYYERELAFLRRSGREFSEKYPKIAGRLLLSGDTSQDPHVERLIESFALLSARVSKKIEDDYPEFTEALLEVLYPHYLRPFPSCSIARFEMGPALAKLSAPVTIPHGTLLHSRSVRGVSCKFRSSYDVTLAPIQLSDAKFRAVAEAPMAVSLPPGSGGQVSLAFELLGEQPSLAGLGLDRLRLFVDGEPSFCAALRDALSLRVRAAYLEPAGSGRWLALPKVPLAQVGFGEDEALIDFPERSHPAYRLLTELFVFPEKFGFFDLDLTALRGSAGNAFTLHLVLGATPPEAPATRVLEGLNREHVQLGCTPVVNLFAQHGEPIRVTHRAASYPVVADARRAFAYEVHSIDSVKRVRQTPQGEKVTEFRPFYSLHHGETPDNTGHYWLAHRDEQVARQSPGFETELSFVDLDFNPVLPQTDVVSLELTCTNRDLPSHLAYGVQGGDLTMEGGGVARSIALLRKPTRPMQFDRGRGAQWRLVSHLALNHLSLTQSGLPALKEMLRLYDLARTAVSGRQIEGIVALEHVATTAWLPGKHFASVVRGIEIRLTIDEAHFVGTGIAAFARVLEHFFGLYVHANSFTQLTLLSAHGGEVLVQCAPRSGESILV</sequence>
<dbReference type="Proteomes" id="UP001597090">
    <property type="component" value="Unassembled WGS sequence"/>
</dbReference>
<dbReference type="InterPro" id="IPR010272">
    <property type="entry name" value="T6SS_TssF"/>
</dbReference>
<dbReference type="RefSeq" id="WP_386812851.1">
    <property type="nucleotide sequence ID" value="NZ_JBHTIH010000004.1"/>
</dbReference>
<dbReference type="PIRSF" id="PIRSF028304">
    <property type="entry name" value="UCP028304"/>
    <property type="match status" value="1"/>
</dbReference>
<dbReference type="EMBL" id="JBHTIH010000004">
    <property type="protein sequence ID" value="MFD0739823.1"/>
    <property type="molecule type" value="Genomic_DNA"/>
</dbReference>
<keyword evidence="2" id="KW-1185">Reference proteome</keyword>
<comment type="caution">
    <text evidence="1">The sequence shown here is derived from an EMBL/GenBank/DDBJ whole genome shotgun (WGS) entry which is preliminary data.</text>
</comment>
<evidence type="ECO:0000313" key="1">
    <source>
        <dbReference type="EMBL" id="MFD0739823.1"/>
    </source>
</evidence>
<name>A0ABW2YN52_9GAMM</name>
<reference evidence="2" key="1">
    <citation type="journal article" date="2019" name="Int. J. Syst. Evol. Microbiol.">
        <title>The Global Catalogue of Microorganisms (GCM) 10K type strain sequencing project: providing services to taxonomists for standard genome sequencing and annotation.</title>
        <authorList>
            <consortium name="The Broad Institute Genomics Platform"/>
            <consortium name="The Broad Institute Genome Sequencing Center for Infectious Disease"/>
            <person name="Wu L."/>
            <person name="Ma J."/>
        </authorList>
    </citation>
    <scope>NUCLEOTIDE SEQUENCE [LARGE SCALE GENOMIC DNA]</scope>
    <source>
        <strain evidence="2">CCUG 55491</strain>
    </source>
</reference>
<dbReference type="NCBIfam" id="TIGR03359">
    <property type="entry name" value="VI_chp_6"/>
    <property type="match status" value="1"/>
</dbReference>
<gene>
    <name evidence="1" type="primary">tssF</name>
    <name evidence="1" type="ORF">ACFQZQ_11070</name>
</gene>
<evidence type="ECO:0000313" key="2">
    <source>
        <dbReference type="Proteomes" id="UP001597090"/>
    </source>
</evidence>
<proteinExistence type="predicted"/>
<dbReference type="PANTHER" id="PTHR35370:SF1">
    <property type="entry name" value="TYPE VI SECRETION SYSTEM COMPONENT TSSF1"/>
    <property type="match status" value="1"/>
</dbReference>
<dbReference type="Pfam" id="PF05947">
    <property type="entry name" value="T6SS_TssF"/>
    <property type="match status" value="1"/>
</dbReference>
<protein>
    <submittedName>
        <fullName evidence="1">Type VI secretion system baseplate subunit TssF</fullName>
    </submittedName>
</protein>
<organism evidence="1 2">
    <name type="scientific">Lysobacter koreensis</name>
    <dbReference type="NCBI Taxonomy" id="266122"/>
    <lineage>
        <taxon>Bacteria</taxon>
        <taxon>Pseudomonadati</taxon>
        <taxon>Pseudomonadota</taxon>
        <taxon>Gammaproteobacteria</taxon>
        <taxon>Lysobacterales</taxon>
        <taxon>Lysobacteraceae</taxon>
        <taxon>Lysobacter</taxon>
    </lineage>
</organism>
<dbReference type="PANTHER" id="PTHR35370">
    <property type="entry name" value="CYTOPLASMIC PROTEIN-RELATED-RELATED"/>
    <property type="match status" value="1"/>
</dbReference>